<evidence type="ECO:0000313" key="6">
    <source>
        <dbReference type="EMBL" id="GMA40060.1"/>
    </source>
</evidence>
<name>A0ABQ6IQ86_9MICO</name>
<comment type="caution">
    <text evidence="6">The sequence shown here is derived from an EMBL/GenBank/DDBJ whole genome shotgun (WGS) entry which is preliminary data.</text>
</comment>
<dbReference type="RefSeq" id="WP_284303823.1">
    <property type="nucleotide sequence ID" value="NZ_BSUO01000001.1"/>
</dbReference>
<keyword evidence="7" id="KW-1185">Reference proteome</keyword>
<feature type="region of interest" description="Disordered" evidence="4">
    <location>
        <begin position="136"/>
        <end position="186"/>
    </location>
</feature>
<feature type="compositionally biased region" description="Basic and acidic residues" evidence="4">
    <location>
        <begin position="136"/>
        <end position="153"/>
    </location>
</feature>
<dbReference type="PANTHER" id="PTHR42953:SF3">
    <property type="entry name" value="HIGH-AFFINITY ZINC UPTAKE SYSTEM PROTEIN ZNUA"/>
    <property type="match status" value="1"/>
</dbReference>
<sequence>MIRRASVSVLACSALLLSACGSGATDSGASGGGGGKGVNVVVGFYPLEYATARIGGDRVSVTNLTKPGGHAHDVELSPQNVATVAEADLAVYEKTIQPAVDEAVTSQNVKHHLDVGQAAQLDAVVDQPIIDVADPEAAKEHEHGDGHDHEHEQPAPGASAPATEEPGHEGHGHEGHDHGAEAGTVDPHFWLDPVRYGKVATAIAQQLSQIDPEGKATYEKNLQAFEGDLKSLDESYRTTLSNCTSKTLVTSHAAFGYLAGRYGFEQAAISGLSPEQEPDAGRLAKVADYAEKHRVTAIYAETLGNPAIAETVARETGAKPMVLDPIEGLAKEGTDYLSIMRTNLETLKAGQGCS</sequence>
<reference evidence="7" key="1">
    <citation type="journal article" date="2019" name="Int. J. Syst. Evol. Microbiol.">
        <title>The Global Catalogue of Microorganisms (GCM) 10K type strain sequencing project: providing services to taxonomists for standard genome sequencing and annotation.</title>
        <authorList>
            <consortium name="The Broad Institute Genomics Platform"/>
            <consortium name="The Broad Institute Genome Sequencing Center for Infectious Disease"/>
            <person name="Wu L."/>
            <person name="Ma J."/>
        </authorList>
    </citation>
    <scope>NUCLEOTIDE SEQUENCE [LARGE SCALE GENOMIC DNA]</scope>
    <source>
        <strain evidence="7">NBRC 113072</strain>
    </source>
</reference>
<evidence type="ECO:0000256" key="4">
    <source>
        <dbReference type="SAM" id="MobiDB-lite"/>
    </source>
</evidence>
<evidence type="ECO:0000256" key="2">
    <source>
        <dbReference type="ARBA" id="ARBA00022448"/>
    </source>
</evidence>
<proteinExistence type="inferred from homology"/>
<dbReference type="PROSITE" id="PS51257">
    <property type="entry name" value="PROKAR_LIPOPROTEIN"/>
    <property type="match status" value="1"/>
</dbReference>
<dbReference type="Gene3D" id="3.40.50.1980">
    <property type="entry name" value="Nitrogenase molybdenum iron protein domain"/>
    <property type="match status" value="2"/>
</dbReference>
<feature type="chain" id="PRO_5047087157" evidence="5">
    <location>
        <begin position="25"/>
        <end position="354"/>
    </location>
</feature>
<dbReference type="SUPFAM" id="SSF53807">
    <property type="entry name" value="Helical backbone' metal receptor"/>
    <property type="match status" value="1"/>
</dbReference>
<accession>A0ABQ6IQ86</accession>
<comment type="similarity">
    <text evidence="1">Belongs to the bacterial solute-binding protein 9 family.</text>
</comment>
<protein>
    <submittedName>
        <fullName evidence="6">Zinc ABC transporter substrate-binding protein</fullName>
    </submittedName>
</protein>
<keyword evidence="2" id="KW-0813">Transport</keyword>
<dbReference type="InterPro" id="IPR006127">
    <property type="entry name" value="ZnuA-like"/>
</dbReference>
<dbReference type="EMBL" id="BSUO01000001">
    <property type="protein sequence ID" value="GMA40060.1"/>
    <property type="molecule type" value="Genomic_DNA"/>
</dbReference>
<dbReference type="PANTHER" id="PTHR42953">
    <property type="entry name" value="HIGH-AFFINITY ZINC UPTAKE SYSTEM PROTEIN ZNUA-RELATED"/>
    <property type="match status" value="1"/>
</dbReference>
<feature type="signal peptide" evidence="5">
    <location>
        <begin position="1"/>
        <end position="24"/>
    </location>
</feature>
<organism evidence="6 7">
    <name type="scientific">Mobilicoccus caccae</name>
    <dbReference type="NCBI Taxonomy" id="1859295"/>
    <lineage>
        <taxon>Bacteria</taxon>
        <taxon>Bacillati</taxon>
        <taxon>Actinomycetota</taxon>
        <taxon>Actinomycetes</taxon>
        <taxon>Micrococcales</taxon>
        <taxon>Dermatophilaceae</taxon>
        <taxon>Mobilicoccus</taxon>
    </lineage>
</organism>
<evidence type="ECO:0000256" key="1">
    <source>
        <dbReference type="ARBA" id="ARBA00011028"/>
    </source>
</evidence>
<evidence type="ECO:0000256" key="3">
    <source>
        <dbReference type="ARBA" id="ARBA00022729"/>
    </source>
</evidence>
<evidence type="ECO:0000313" key="7">
    <source>
        <dbReference type="Proteomes" id="UP001157126"/>
    </source>
</evidence>
<keyword evidence="3 5" id="KW-0732">Signal</keyword>
<gene>
    <name evidence="6" type="ORF">GCM10025883_21050</name>
</gene>
<dbReference type="Pfam" id="PF01297">
    <property type="entry name" value="ZnuA"/>
    <property type="match status" value="1"/>
</dbReference>
<evidence type="ECO:0000256" key="5">
    <source>
        <dbReference type="SAM" id="SignalP"/>
    </source>
</evidence>
<dbReference type="InterPro" id="IPR050492">
    <property type="entry name" value="Bact_metal-bind_prot9"/>
</dbReference>
<dbReference type="Proteomes" id="UP001157126">
    <property type="component" value="Unassembled WGS sequence"/>
</dbReference>
<feature type="compositionally biased region" description="Basic and acidic residues" evidence="4">
    <location>
        <begin position="165"/>
        <end position="180"/>
    </location>
</feature>